<dbReference type="GO" id="GO:0006364">
    <property type="term" value="P:rRNA processing"/>
    <property type="evidence" value="ECO:0007669"/>
    <property type="project" value="UniProtKB-KW"/>
</dbReference>
<dbReference type="InterPro" id="IPR002052">
    <property type="entry name" value="DNA_methylase_N6_adenine_CS"/>
</dbReference>
<evidence type="ECO:0000256" key="3">
    <source>
        <dbReference type="ARBA" id="ARBA00022603"/>
    </source>
</evidence>
<dbReference type="STRING" id="1604334.SAMN05421546_2431"/>
<evidence type="ECO:0000256" key="2">
    <source>
        <dbReference type="ARBA" id="ARBA00022552"/>
    </source>
</evidence>
<keyword evidence="1" id="KW-0963">Cytoplasm</keyword>
<dbReference type="GO" id="GO:0003676">
    <property type="term" value="F:nucleic acid binding"/>
    <property type="evidence" value="ECO:0007669"/>
    <property type="project" value="InterPro"/>
</dbReference>
<keyword evidence="3 7" id="KW-0489">Methyltransferase</keyword>
<dbReference type="InterPro" id="IPR046977">
    <property type="entry name" value="RsmC/RlmG"/>
</dbReference>
<dbReference type="Proteomes" id="UP000241788">
    <property type="component" value="Unassembled WGS sequence"/>
</dbReference>
<evidence type="ECO:0000256" key="5">
    <source>
        <dbReference type="ARBA" id="ARBA00022691"/>
    </source>
</evidence>
<dbReference type="PANTHER" id="PTHR47816:SF4">
    <property type="entry name" value="RIBOSOMAL RNA SMALL SUBUNIT METHYLTRANSFERASE C"/>
    <property type="match status" value="1"/>
</dbReference>
<evidence type="ECO:0000256" key="1">
    <source>
        <dbReference type="ARBA" id="ARBA00022490"/>
    </source>
</evidence>
<dbReference type="Pfam" id="PF05175">
    <property type="entry name" value="MTS"/>
    <property type="match status" value="1"/>
</dbReference>
<proteinExistence type="predicted"/>
<dbReference type="PANTHER" id="PTHR47816">
    <property type="entry name" value="RIBOSOMAL RNA SMALL SUBUNIT METHYLTRANSFERASE C"/>
    <property type="match status" value="1"/>
</dbReference>
<organism evidence="7 8">
    <name type="scientific">Solilutibacter tolerans</name>
    <dbReference type="NCBI Taxonomy" id="1604334"/>
    <lineage>
        <taxon>Bacteria</taxon>
        <taxon>Pseudomonadati</taxon>
        <taxon>Pseudomonadota</taxon>
        <taxon>Gammaproteobacteria</taxon>
        <taxon>Lysobacterales</taxon>
        <taxon>Lysobacteraceae</taxon>
        <taxon>Solilutibacter</taxon>
    </lineage>
</organism>
<keyword evidence="5" id="KW-0949">S-adenosyl-L-methionine</keyword>
<dbReference type="Gene3D" id="3.40.50.150">
    <property type="entry name" value="Vaccinia Virus protein VP39"/>
    <property type="match status" value="2"/>
</dbReference>
<dbReference type="EMBL" id="FTLW01000006">
    <property type="protein sequence ID" value="SIR11297.1"/>
    <property type="molecule type" value="Genomic_DNA"/>
</dbReference>
<dbReference type="RefSeq" id="WP_076588563.1">
    <property type="nucleotide sequence ID" value="NZ_FTLW01000006.1"/>
</dbReference>
<dbReference type="GO" id="GO:0032259">
    <property type="term" value="P:methylation"/>
    <property type="evidence" value="ECO:0007669"/>
    <property type="project" value="UniProtKB-KW"/>
</dbReference>
<dbReference type="GO" id="GO:0008757">
    <property type="term" value="F:S-adenosylmethionine-dependent methyltransferase activity"/>
    <property type="evidence" value="ECO:0007669"/>
    <property type="project" value="InterPro"/>
</dbReference>
<dbReference type="AlphaFoldDB" id="A0A1N6Y9N8"/>
<keyword evidence="8" id="KW-1185">Reference proteome</keyword>
<dbReference type="GO" id="GO:0008170">
    <property type="term" value="F:N-methyltransferase activity"/>
    <property type="evidence" value="ECO:0007669"/>
    <property type="project" value="UniProtKB-ARBA"/>
</dbReference>
<accession>A0A1N6Y9N8</accession>
<gene>
    <name evidence="7" type="ORF">SAMN05421546_2431</name>
</gene>
<name>A0A1N6Y9N8_9GAMM</name>
<dbReference type="OrthoDB" id="9816072at2"/>
<dbReference type="InterPro" id="IPR029063">
    <property type="entry name" value="SAM-dependent_MTases_sf"/>
</dbReference>
<protein>
    <submittedName>
        <fullName evidence="7">16S rRNA m(2)G 1207 methyltransferase</fullName>
    </submittedName>
</protein>
<keyword evidence="2" id="KW-0698">rRNA processing</keyword>
<evidence type="ECO:0000259" key="6">
    <source>
        <dbReference type="Pfam" id="PF05175"/>
    </source>
</evidence>
<evidence type="ECO:0000313" key="7">
    <source>
        <dbReference type="EMBL" id="SIR11297.1"/>
    </source>
</evidence>
<keyword evidence="4 7" id="KW-0808">Transferase</keyword>
<sequence length="348" mass="37934">MTSDAALDALLLPLNQGLLTAAPDTLFLRAREGAGLHARGQRDALTCVQPFKPWDDALQRAGFDVASDLPSRTFDQVWLLPPRQREEARALIAQAFDSCEPGGVVVASVANDEGAKAIEGDFKKLAGALDGTLSKFHCRVFWAKRDDARIDADVWAQWRKADAPRSILEGRFVSRPGVFAWNRVDVGSELLAEHLPSNVRGAAADLGAGWGFLSDALLTHNPGITTLDALEADARALELARQNLAAHADRCDIHFHWHDVTAGLPVGRKYDVIVSNPPFHDTGKASQPEIGKRFLQVAAEALAPRGTFWLVANAHLPYEALLAERFVDVRVVVSAKGYKVFEARGVKR</sequence>
<dbReference type="PROSITE" id="PS00092">
    <property type="entry name" value="N6_MTASE"/>
    <property type="match status" value="1"/>
</dbReference>
<dbReference type="CDD" id="cd02440">
    <property type="entry name" value="AdoMet_MTases"/>
    <property type="match status" value="1"/>
</dbReference>
<feature type="domain" description="Methyltransferase small" evidence="6">
    <location>
        <begin position="171"/>
        <end position="341"/>
    </location>
</feature>
<evidence type="ECO:0000256" key="4">
    <source>
        <dbReference type="ARBA" id="ARBA00022679"/>
    </source>
</evidence>
<dbReference type="SUPFAM" id="SSF53335">
    <property type="entry name" value="S-adenosyl-L-methionine-dependent methyltransferases"/>
    <property type="match status" value="1"/>
</dbReference>
<dbReference type="InterPro" id="IPR007848">
    <property type="entry name" value="Small_mtfrase_dom"/>
</dbReference>
<reference evidence="8" key="1">
    <citation type="submission" date="2017-01" db="EMBL/GenBank/DDBJ databases">
        <authorList>
            <person name="Varghese N."/>
            <person name="Submissions S."/>
        </authorList>
    </citation>
    <scope>NUCLEOTIDE SEQUENCE [LARGE SCALE GENOMIC DNA]</scope>
    <source>
        <strain evidence="8">UM1</strain>
    </source>
</reference>
<evidence type="ECO:0000313" key="8">
    <source>
        <dbReference type="Proteomes" id="UP000241788"/>
    </source>
</evidence>